<evidence type="ECO:0000313" key="2">
    <source>
        <dbReference type="EMBL" id="ADV44447.1"/>
    </source>
</evidence>
<dbReference type="STRING" id="693979.Bache_2482"/>
<feature type="signal peptide" evidence="1">
    <location>
        <begin position="1"/>
        <end position="20"/>
    </location>
</feature>
<dbReference type="RefSeq" id="WP_013548036.1">
    <property type="nucleotide sequence ID" value="NC_014933.1"/>
</dbReference>
<proteinExistence type="predicted"/>
<dbReference type="Proteomes" id="UP000008630">
    <property type="component" value="Chromosome"/>
</dbReference>
<organism evidence="2 3">
    <name type="scientific">Bacteroides helcogenes (strain ATCC 35417 / DSM 20613 / JCM 6297 / CCUG 15421 / P 36-108)</name>
    <dbReference type="NCBI Taxonomy" id="693979"/>
    <lineage>
        <taxon>Bacteria</taxon>
        <taxon>Pseudomonadati</taxon>
        <taxon>Bacteroidota</taxon>
        <taxon>Bacteroidia</taxon>
        <taxon>Bacteroidales</taxon>
        <taxon>Bacteroidaceae</taxon>
        <taxon>Bacteroides</taxon>
    </lineage>
</organism>
<reference evidence="2 3" key="2">
    <citation type="journal article" date="2011" name="Stand. Genomic Sci.">
        <title>Complete genome sequence of Bacteroides helcogenes type strain (P 36-108).</title>
        <authorList>
            <person name="Pati A."/>
            <person name="Gronow S."/>
            <person name="Zeytun A."/>
            <person name="Lapidus A."/>
            <person name="Nolan M."/>
            <person name="Hammon N."/>
            <person name="Deshpande S."/>
            <person name="Cheng J.F."/>
            <person name="Tapia R."/>
            <person name="Han C."/>
            <person name="Goodwin L."/>
            <person name="Pitluck S."/>
            <person name="Liolios K."/>
            <person name="Pagani I."/>
            <person name="Ivanova N."/>
            <person name="Mavromatis K."/>
            <person name="Chen A."/>
            <person name="Palaniappan K."/>
            <person name="Land M."/>
            <person name="Hauser L."/>
            <person name="Chang Y.J."/>
            <person name="Jeffries C.D."/>
            <person name="Detter J.C."/>
            <person name="Brambilla E."/>
            <person name="Rohde M."/>
            <person name="Goker M."/>
            <person name="Woyke T."/>
            <person name="Bristow J."/>
            <person name="Eisen J.A."/>
            <person name="Markowitz V."/>
            <person name="Hugenholtz P."/>
            <person name="Kyrpides N.C."/>
            <person name="Klenk H.P."/>
            <person name="Lucas S."/>
        </authorList>
    </citation>
    <scope>NUCLEOTIDE SEQUENCE [LARGE SCALE GENOMIC DNA]</scope>
    <source>
        <strain evidence="3">ATCC 35417 / DSM 20613 / JCM 6297 / CCUG 15421 / P 36-108</strain>
    </source>
</reference>
<name>E6SUV2_BACT6</name>
<protein>
    <recommendedName>
        <fullName evidence="4">Occludin</fullName>
    </recommendedName>
</protein>
<gene>
    <name evidence="2" type="ordered locus">Bache_2482</name>
</gene>
<dbReference type="AlphaFoldDB" id="E6SUV2"/>
<dbReference type="HOGENOM" id="CLU_1479284_0_0_10"/>
<dbReference type="OrthoDB" id="1048473at2"/>
<keyword evidence="3" id="KW-1185">Reference proteome</keyword>
<keyword evidence="1" id="KW-0732">Signal</keyword>
<feature type="chain" id="PRO_5003211529" description="Occludin" evidence="1">
    <location>
        <begin position="21"/>
        <end position="181"/>
    </location>
</feature>
<evidence type="ECO:0008006" key="4">
    <source>
        <dbReference type="Google" id="ProtNLM"/>
    </source>
</evidence>
<sequence>MKRVFFCVIALLAGISTVHAQNEVSADTISPLSANVKNYDGFLLDMGMMNLKPAPFPRFTLKIPDASKDYGSIFRLPSNITYSRELSTFFSPGNSRYFSSNPFGLTGFWGITDNLQTGSFKLKNGMRINTYGEYDKDGWKVHNPSALPWEKNNFKGAFEMKSANGAFGIRIEVQQGRNAPY</sequence>
<dbReference type="eggNOG" id="ENOG5033PD7">
    <property type="taxonomic scope" value="Bacteria"/>
</dbReference>
<dbReference type="PATRIC" id="fig|693979.3.peg.2597"/>
<reference key="1">
    <citation type="submission" date="2010-11" db="EMBL/GenBank/DDBJ databases">
        <title>The complete genome of Bacteroides helcogenes P 36-108.</title>
        <authorList>
            <consortium name="US DOE Joint Genome Institute (JGI-PGF)"/>
            <person name="Lucas S."/>
            <person name="Copeland A."/>
            <person name="Lapidus A."/>
            <person name="Bruce D."/>
            <person name="Goodwin L."/>
            <person name="Pitluck S."/>
            <person name="Kyrpides N."/>
            <person name="Mavromatis K."/>
            <person name="Ivanova N."/>
            <person name="Zeytun A."/>
            <person name="Brettin T."/>
            <person name="Detter J.C."/>
            <person name="Tapia R."/>
            <person name="Han C."/>
            <person name="Land M."/>
            <person name="Hauser L."/>
            <person name="Markowitz V."/>
            <person name="Cheng J.-F."/>
            <person name="Hugenholtz P."/>
            <person name="Woyke T."/>
            <person name="Wu D."/>
            <person name="Gronow S."/>
            <person name="Wellnitz S."/>
            <person name="Brambilla E."/>
            <person name="Klenk H.-P."/>
            <person name="Eisen J.A."/>
        </authorList>
    </citation>
    <scope>NUCLEOTIDE SEQUENCE</scope>
    <source>
        <strain>P 36-108</strain>
    </source>
</reference>
<evidence type="ECO:0000313" key="3">
    <source>
        <dbReference type="Proteomes" id="UP000008630"/>
    </source>
</evidence>
<dbReference type="KEGG" id="bhl:Bache_2482"/>
<evidence type="ECO:0000256" key="1">
    <source>
        <dbReference type="SAM" id="SignalP"/>
    </source>
</evidence>
<dbReference type="EMBL" id="CP002352">
    <property type="protein sequence ID" value="ADV44447.1"/>
    <property type="molecule type" value="Genomic_DNA"/>
</dbReference>
<accession>E6SUV2</accession>